<dbReference type="AlphaFoldDB" id="A0A2T2MZC2"/>
<evidence type="ECO:0000313" key="7">
    <source>
        <dbReference type="Proteomes" id="UP000240883"/>
    </source>
</evidence>
<evidence type="ECO:0000256" key="2">
    <source>
        <dbReference type="ARBA" id="ARBA00011353"/>
    </source>
</evidence>
<evidence type="ECO:0000256" key="4">
    <source>
        <dbReference type="SAM" id="MobiDB-lite"/>
    </source>
</evidence>
<accession>A0A2T2MZC2</accession>
<feature type="domain" description="Chromo shadow" evidence="5">
    <location>
        <begin position="82"/>
        <end position="128"/>
    </location>
</feature>
<keyword evidence="7" id="KW-1185">Reference proteome</keyword>
<keyword evidence="3" id="KW-0539">Nucleus</keyword>
<gene>
    <name evidence="6" type="ORF">BS50DRAFT_580646</name>
</gene>
<comment type="subunit">
    <text evidence="2">Component of the NuA4 histone acetyltransferase complex.</text>
</comment>
<proteinExistence type="predicted"/>
<name>A0A2T2MZC2_CORCC</name>
<feature type="region of interest" description="Disordered" evidence="4">
    <location>
        <begin position="132"/>
        <end position="163"/>
    </location>
</feature>
<dbReference type="SUPFAM" id="SSF54160">
    <property type="entry name" value="Chromo domain-like"/>
    <property type="match status" value="1"/>
</dbReference>
<dbReference type="Pfam" id="PF01393">
    <property type="entry name" value="Chromo_shadow"/>
    <property type="match status" value="1"/>
</dbReference>
<evidence type="ECO:0000259" key="5">
    <source>
        <dbReference type="Pfam" id="PF01393"/>
    </source>
</evidence>
<organism evidence="6 7">
    <name type="scientific">Corynespora cassiicola Philippines</name>
    <dbReference type="NCBI Taxonomy" id="1448308"/>
    <lineage>
        <taxon>Eukaryota</taxon>
        <taxon>Fungi</taxon>
        <taxon>Dikarya</taxon>
        <taxon>Ascomycota</taxon>
        <taxon>Pezizomycotina</taxon>
        <taxon>Dothideomycetes</taxon>
        <taxon>Pleosporomycetidae</taxon>
        <taxon>Pleosporales</taxon>
        <taxon>Corynesporascaceae</taxon>
        <taxon>Corynespora</taxon>
    </lineage>
</organism>
<comment type="subcellular location">
    <subcellularLocation>
        <location evidence="1">Nucleus</location>
    </subcellularLocation>
</comment>
<feature type="region of interest" description="Disordered" evidence="4">
    <location>
        <begin position="1"/>
        <end position="69"/>
    </location>
</feature>
<evidence type="ECO:0000256" key="1">
    <source>
        <dbReference type="ARBA" id="ARBA00004123"/>
    </source>
</evidence>
<dbReference type="GO" id="GO:0005634">
    <property type="term" value="C:nucleus"/>
    <property type="evidence" value="ECO:0007669"/>
    <property type="project" value="UniProtKB-SubCell"/>
</dbReference>
<dbReference type="InterPro" id="IPR008251">
    <property type="entry name" value="Chromo_shadow_dom"/>
</dbReference>
<dbReference type="EMBL" id="KZ678288">
    <property type="protein sequence ID" value="PSN58567.1"/>
    <property type="molecule type" value="Genomic_DNA"/>
</dbReference>
<dbReference type="Gene3D" id="2.40.50.40">
    <property type="match status" value="1"/>
</dbReference>
<evidence type="ECO:0000313" key="6">
    <source>
        <dbReference type="EMBL" id="PSN58567.1"/>
    </source>
</evidence>
<sequence length="163" mass="18268">MSPSKRKRKPMPSHDWGFSSEEDRQGKKKVQRTYGGRSRTRNRSLPDGYPATVERRLPSEALDATEETPLPLEAHVKGVETIAECKTTGKRTGCLTLANGEKVWYALEDIYAICPGKMLEYYEAHLVFAPAEDEPVDSNPPEKSEKTDPTSSLLADTQEQTQQ</sequence>
<reference evidence="6 7" key="1">
    <citation type="journal article" date="2018" name="Front. Microbiol.">
        <title>Genome-Wide Analysis of Corynespora cassiicola Leaf Fall Disease Putative Effectors.</title>
        <authorList>
            <person name="Lopez D."/>
            <person name="Ribeiro S."/>
            <person name="Label P."/>
            <person name="Fumanal B."/>
            <person name="Venisse J.S."/>
            <person name="Kohler A."/>
            <person name="de Oliveira R.R."/>
            <person name="Labutti K."/>
            <person name="Lipzen A."/>
            <person name="Lail K."/>
            <person name="Bauer D."/>
            <person name="Ohm R.A."/>
            <person name="Barry K.W."/>
            <person name="Spatafora J."/>
            <person name="Grigoriev I.V."/>
            <person name="Martin F.M."/>
            <person name="Pujade-Renaud V."/>
        </authorList>
    </citation>
    <scope>NUCLEOTIDE SEQUENCE [LARGE SCALE GENOMIC DNA]</scope>
    <source>
        <strain evidence="6 7">Philippines</strain>
    </source>
</reference>
<feature type="compositionally biased region" description="Basic residues" evidence="4">
    <location>
        <begin position="1"/>
        <end position="11"/>
    </location>
</feature>
<protein>
    <recommendedName>
        <fullName evidence="5">Chromo shadow domain-containing protein</fullName>
    </recommendedName>
</protein>
<dbReference type="Proteomes" id="UP000240883">
    <property type="component" value="Unassembled WGS sequence"/>
</dbReference>
<dbReference type="InterPro" id="IPR016197">
    <property type="entry name" value="Chromo-like_dom_sf"/>
</dbReference>
<evidence type="ECO:0000256" key="3">
    <source>
        <dbReference type="ARBA" id="ARBA00023242"/>
    </source>
</evidence>
<feature type="compositionally biased region" description="Polar residues" evidence="4">
    <location>
        <begin position="149"/>
        <end position="163"/>
    </location>
</feature>